<reference evidence="2 3" key="1">
    <citation type="submission" date="2016-10" db="EMBL/GenBank/DDBJ databases">
        <authorList>
            <person name="de Groot N.N."/>
        </authorList>
    </citation>
    <scope>NUCLEOTIDE SEQUENCE [LARGE SCALE GENOMIC DNA]</scope>
    <source>
        <strain evidence="2 3">DSM 45610</strain>
    </source>
</reference>
<feature type="compositionally biased region" description="Low complexity" evidence="1">
    <location>
        <begin position="335"/>
        <end position="346"/>
    </location>
</feature>
<gene>
    <name evidence="2" type="ORF">SAMN05444487_11749</name>
</gene>
<accession>A0A1H3BLB1</accession>
<dbReference type="AlphaFoldDB" id="A0A1H3BLB1"/>
<organism evidence="2 3">
    <name type="scientific">Marininema mesophilum</name>
    <dbReference type="NCBI Taxonomy" id="1048340"/>
    <lineage>
        <taxon>Bacteria</taxon>
        <taxon>Bacillati</taxon>
        <taxon>Bacillota</taxon>
        <taxon>Bacilli</taxon>
        <taxon>Bacillales</taxon>
        <taxon>Thermoactinomycetaceae</taxon>
        <taxon>Marininema</taxon>
    </lineage>
</organism>
<evidence type="ECO:0000313" key="2">
    <source>
        <dbReference type="EMBL" id="SDX42750.1"/>
    </source>
</evidence>
<feature type="region of interest" description="Disordered" evidence="1">
    <location>
        <begin position="328"/>
        <end position="372"/>
    </location>
</feature>
<evidence type="ECO:0000313" key="3">
    <source>
        <dbReference type="Proteomes" id="UP000198534"/>
    </source>
</evidence>
<dbReference type="OrthoDB" id="2987318at2"/>
<protein>
    <submittedName>
        <fullName evidence="2">Uncharacterized protein</fullName>
    </submittedName>
</protein>
<keyword evidence="3" id="KW-1185">Reference proteome</keyword>
<feature type="compositionally biased region" description="Acidic residues" evidence="1">
    <location>
        <begin position="349"/>
        <end position="361"/>
    </location>
</feature>
<evidence type="ECO:0000256" key="1">
    <source>
        <dbReference type="SAM" id="MobiDB-lite"/>
    </source>
</evidence>
<feature type="compositionally biased region" description="Low complexity" evidence="1">
    <location>
        <begin position="83"/>
        <end position="93"/>
    </location>
</feature>
<dbReference type="RefSeq" id="WP_091742496.1">
    <property type="nucleotide sequence ID" value="NZ_FNNQ01000017.1"/>
</dbReference>
<name>A0A1H3BLB1_9BACL</name>
<dbReference type="Proteomes" id="UP000198534">
    <property type="component" value="Unassembled WGS sequence"/>
</dbReference>
<sequence length="372" mass="42492">MPFQYQNVDDPIQPDTETLHKLEEAANQLQVSEEALRQAIDEGIFRGVDKDGETLLPDEELERAKALLAQNHQAQSVDETLEDVPPSTSSSESSPDEMEPDELDANSSTAYQKDKQKEPFHTQYQEVIPLYRKGENHYDEGPSKHHQKWKAAFERITEQLRRLQDMRPLSRLRVKERLEGFFRLIESKKKKDVDEEFDKKEVSLKLGFMTGQNEMFCDFCEVHDRFYPGAIFADVYVDGGLKWMMCPNCLNYCRQQSNGSMEQNVRARFNHLAHRLEKEAQRARKLAASENFQVPQPHEWEAWETASVTMQEVASAYAGPGYDAGEGFDSHSGFDSDFGSGPSWGFNADDGEPDFTADFDPTEPPKDSNQSS</sequence>
<feature type="region of interest" description="Disordered" evidence="1">
    <location>
        <begin position="72"/>
        <end position="119"/>
    </location>
</feature>
<proteinExistence type="predicted"/>
<dbReference type="EMBL" id="FNNQ01000017">
    <property type="protein sequence ID" value="SDX42750.1"/>
    <property type="molecule type" value="Genomic_DNA"/>
</dbReference>
<feature type="compositionally biased region" description="Acidic residues" evidence="1">
    <location>
        <begin position="94"/>
        <end position="104"/>
    </location>
</feature>